<gene>
    <name evidence="1" type="ORF">SAMN06297397_1815</name>
</gene>
<accession>A0AC61PLV5</accession>
<organism evidence="1 2">
    <name type="scientific">Aristaeella lactis</name>
    <dbReference type="NCBI Taxonomy" id="3046383"/>
    <lineage>
        <taxon>Bacteria</taxon>
        <taxon>Bacillati</taxon>
        <taxon>Bacillota</taxon>
        <taxon>Clostridia</taxon>
        <taxon>Eubacteriales</taxon>
        <taxon>Aristaeellaceae</taxon>
        <taxon>Aristaeella</taxon>
    </lineage>
</organism>
<proteinExistence type="predicted"/>
<dbReference type="Proteomes" id="UP000192328">
    <property type="component" value="Unassembled WGS sequence"/>
</dbReference>
<protein>
    <submittedName>
        <fullName evidence="1">Looped-hinge helix DNA binding domain-containing protein, AbrB family</fullName>
    </submittedName>
</protein>
<sequence>MIGKNLQKLRKQKNMTQEALAEQVGVARQTIAKWETGESVPDLEMAAKLASVMEVSLDDLTNAPEYELDGHPGMRGKHMFGLVTVGDKGQIVIPVRARRVFHINPGDQLMVLGDENSGIALVNAQYFLEIAEGMQNGL</sequence>
<evidence type="ECO:0000313" key="1">
    <source>
        <dbReference type="EMBL" id="SMC66411.1"/>
    </source>
</evidence>
<reference evidence="1" key="1">
    <citation type="submission" date="2017-04" db="EMBL/GenBank/DDBJ databases">
        <authorList>
            <person name="Varghese N."/>
            <person name="Submissions S."/>
        </authorList>
    </citation>
    <scope>NUCLEOTIDE SEQUENCE</scope>
    <source>
        <strain evidence="1">WTE2008</strain>
    </source>
</reference>
<dbReference type="EMBL" id="FWXZ01000003">
    <property type="protein sequence ID" value="SMC66411.1"/>
    <property type="molecule type" value="Genomic_DNA"/>
</dbReference>
<evidence type="ECO:0000313" key="2">
    <source>
        <dbReference type="Proteomes" id="UP000192328"/>
    </source>
</evidence>
<keyword evidence="2" id="KW-1185">Reference proteome</keyword>
<name>A0AC61PLV5_9FIRM</name>
<comment type="caution">
    <text evidence="1">The sequence shown here is derived from an EMBL/GenBank/DDBJ whole genome shotgun (WGS) entry which is preliminary data.</text>
</comment>